<comment type="similarity">
    <text evidence="1 7 8">Belongs to the universal ribosomal protein uS4 family.</text>
</comment>
<dbReference type="Gene3D" id="1.10.1050.10">
    <property type="entry name" value="Ribosomal Protein S4 Delta 41, Chain A, domain 1"/>
    <property type="match status" value="1"/>
</dbReference>
<evidence type="ECO:0000259" key="9">
    <source>
        <dbReference type="SMART" id="SM00363"/>
    </source>
</evidence>
<organism evidence="11 12">
    <name type="scientific">Aerophobetes bacterium</name>
    <dbReference type="NCBI Taxonomy" id="2030807"/>
    <lineage>
        <taxon>Bacteria</taxon>
        <taxon>Candidatus Aerophobota</taxon>
    </lineage>
</organism>
<dbReference type="PANTHER" id="PTHR11831">
    <property type="entry name" value="30S 40S RIBOSOMAL PROTEIN"/>
    <property type="match status" value="1"/>
</dbReference>
<dbReference type="Pfam" id="PF01479">
    <property type="entry name" value="S4"/>
    <property type="match status" value="1"/>
</dbReference>
<reference evidence="11 12" key="1">
    <citation type="submission" date="2018-06" db="EMBL/GenBank/DDBJ databases">
        <title>Extensive metabolic versatility and redundancy in microbially diverse, dynamic hydrothermal sediments.</title>
        <authorList>
            <person name="Dombrowski N."/>
            <person name="Teske A."/>
            <person name="Baker B.J."/>
        </authorList>
    </citation>
    <scope>NUCLEOTIDE SEQUENCE [LARGE SCALE GENOMIC DNA]</scope>
    <source>
        <strain evidence="11">B3_G15</strain>
    </source>
</reference>
<dbReference type="Pfam" id="PF00163">
    <property type="entry name" value="Ribosomal_S4"/>
    <property type="match status" value="1"/>
</dbReference>
<feature type="domain" description="Small ribosomal subunit protein uS4 N-terminal" evidence="10">
    <location>
        <begin position="3"/>
        <end position="94"/>
    </location>
</feature>
<dbReference type="InterPro" id="IPR002942">
    <property type="entry name" value="S4_RNA-bd"/>
</dbReference>
<dbReference type="Gene3D" id="3.10.290.10">
    <property type="entry name" value="RNA-binding S4 domain"/>
    <property type="match status" value="1"/>
</dbReference>
<evidence type="ECO:0000256" key="5">
    <source>
        <dbReference type="ARBA" id="ARBA00023274"/>
    </source>
</evidence>
<sequence>MGLQMEARCARCRRLNSKLFLKGEKCLTDKCALEKGRQTSRIPERRMSQYARQLREKQKLRFRYGIVENQFRQYYEKAEKMKGVTGEELLRLLERRLDNVIYRLGWASSRRQARQLVSHGHFLVNGRKVWTPSYQVKEEDVIQVKDKSKKMDLIKQNLQSSVKQTPPAWLEVDNNLLKAVVKRLPEKEELDQEINASLIVEYYSRK</sequence>
<protein>
    <recommendedName>
        <fullName evidence="6 7">Small ribosomal subunit protein uS4</fullName>
    </recommendedName>
</protein>
<dbReference type="EMBL" id="QMQA01000158">
    <property type="protein sequence ID" value="RLE12515.1"/>
    <property type="molecule type" value="Genomic_DNA"/>
</dbReference>
<evidence type="ECO:0000256" key="8">
    <source>
        <dbReference type="RuleBase" id="RU003699"/>
    </source>
</evidence>
<gene>
    <name evidence="7" type="primary">rpsD</name>
    <name evidence="11" type="ORF">DRJ04_06020</name>
</gene>
<dbReference type="GO" id="GO:0019843">
    <property type="term" value="F:rRNA binding"/>
    <property type="evidence" value="ECO:0007669"/>
    <property type="project" value="UniProtKB-UniRule"/>
</dbReference>
<proteinExistence type="inferred from homology"/>
<dbReference type="InterPro" id="IPR036986">
    <property type="entry name" value="S4_RNA-bd_sf"/>
</dbReference>
<comment type="caution">
    <text evidence="11">The sequence shown here is derived from an EMBL/GenBank/DDBJ whole genome shotgun (WGS) entry which is preliminary data.</text>
</comment>
<dbReference type="NCBIfam" id="NF003717">
    <property type="entry name" value="PRK05327.1"/>
    <property type="match status" value="1"/>
</dbReference>
<dbReference type="SMART" id="SM00363">
    <property type="entry name" value="S4"/>
    <property type="match status" value="1"/>
</dbReference>
<dbReference type="CDD" id="cd00165">
    <property type="entry name" value="S4"/>
    <property type="match status" value="1"/>
</dbReference>
<keyword evidence="5 7" id="KW-0687">Ribonucleoprotein</keyword>
<dbReference type="InterPro" id="IPR022801">
    <property type="entry name" value="Ribosomal_uS4"/>
</dbReference>
<dbReference type="GO" id="GO:0006412">
    <property type="term" value="P:translation"/>
    <property type="evidence" value="ECO:0007669"/>
    <property type="project" value="UniProtKB-UniRule"/>
</dbReference>
<keyword evidence="2 7" id="KW-0699">rRNA-binding</keyword>
<dbReference type="InterPro" id="IPR001912">
    <property type="entry name" value="Ribosomal_uS4_N"/>
</dbReference>
<name>A0A662DAM2_UNCAE</name>
<dbReference type="SUPFAM" id="SSF55174">
    <property type="entry name" value="Alpha-L RNA-binding motif"/>
    <property type="match status" value="1"/>
</dbReference>
<dbReference type="PANTHER" id="PTHR11831:SF4">
    <property type="entry name" value="SMALL RIBOSOMAL SUBUNIT PROTEIN US4M"/>
    <property type="match status" value="1"/>
</dbReference>
<evidence type="ECO:0000256" key="7">
    <source>
        <dbReference type="HAMAP-Rule" id="MF_01306"/>
    </source>
</evidence>
<evidence type="ECO:0000256" key="2">
    <source>
        <dbReference type="ARBA" id="ARBA00022730"/>
    </source>
</evidence>
<accession>A0A662DAM2</accession>
<evidence type="ECO:0000256" key="1">
    <source>
        <dbReference type="ARBA" id="ARBA00007465"/>
    </source>
</evidence>
<dbReference type="SMART" id="SM01390">
    <property type="entry name" value="Ribosomal_S4"/>
    <property type="match status" value="1"/>
</dbReference>
<dbReference type="Proteomes" id="UP000280417">
    <property type="component" value="Unassembled WGS sequence"/>
</dbReference>
<dbReference type="GO" id="GO:0003735">
    <property type="term" value="F:structural constituent of ribosome"/>
    <property type="evidence" value="ECO:0007669"/>
    <property type="project" value="InterPro"/>
</dbReference>
<dbReference type="InterPro" id="IPR018079">
    <property type="entry name" value="Ribosomal_uS4_CS"/>
</dbReference>
<dbReference type="PROSITE" id="PS00632">
    <property type="entry name" value="RIBOSOMAL_S4"/>
    <property type="match status" value="1"/>
</dbReference>
<comment type="function">
    <text evidence="7">One of the primary rRNA binding proteins, it binds directly to 16S rRNA where it nucleates assembly of the body of the 30S subunit.</text>
</comment>
<evidence type="ECO:0000256" key="4">
    <source>
        <dbReference type="ARBA" id="ARBA00022980"/>
    </source>
</evidence>
<dbReference type="HAMAP" id="MF_01306_B">
    <property type="entry name" value="Ribosomal_uS4_B"/>
    <property type="match status" value="1"/>
</dbReference>
<keyword evidence="4 7" id="KW-0689">Ribosomal protein</keyword>
<dbReference type="PROSITE" id="PS50889">
    <property type="entry name" value="S4"/>
    <property type="match status" value="1"/>
</dbReference>
<dbReference type="InterPro" id="IPR005709">
    <property type="entry name" value="Ribosomal_uS4_bac-type"/>
</dbReference>
<dbReference type="GO" id="GO:0015935">
    <property type="term" value="C:small ribosomal subunit"/>
    <property type="evidence" value="ECO:0007669"/>
    <property type="project" value="InterPro"/>
</dbReference>
<dbReference type="AlphaFoldDB" id="A0A662DAM2"/>
<dbReference type="NCBIfam" id="TIGR01017">
    <property type="entry name" value="rpsD_bact"/>
    <property type="match status" value="1"/>
</dbReference>
<feature type="domain" description="RNA-binding S4" evidence="9">
    <location>
        <begin position="95"/>
        <end position="159"/>
    </location>
</feature>
<evidence type="ECO:0000313" key="11">
    <source>
        <dbReference type="EMBL" id="RLE12515.1"/>
    </source>
</evidence>
<comment type="subunit">
    <text evidence="7">Part of the 30S ribosomal subunit. Contacts protein S5. The interaction surface between S4 and S5 is involved in control of translational fidelity.</text>
</comment>
<evidence type="ECO:0000259" key="10">
    <source>
        <dbReference type="SMART" id="SM01390"/>
    </source>
</evidence>
<comment type="function">
    <text evidence="7">With S5 and S12 plays an important role in translational accuracy.</text>
</comment>
<evidence type="ECO:0000256" key="3">
    <source>
        <dbReference type="ARBA" id="ARBA00022884"/>
    </source>
</evidence>
<evidence type="ECO:0000313" key="12">
    <source>
        <dbReference type="Proteomes" id="UP000280417"/>
    </source>
</evidence>
<dbReference type="GO" id="GO:0042274">
    <property type="term" value="P:ribosomal small subunit biogenesis"/>
    <property type="evidence" value="ECO:0007669"/>
    <property type="project" value="TreeGrafter"/>
</dbReference>
<dbReference type="FunFam" id="3.10.290.10:FF:000001">
    <property type="entry name" value="30S ribosomal protein S4"/>
    <property type="match status" value="1"/>
</dbReference>
<evidence type="ECO:0000256" key="6">
    <source>
        <dbReference type="ARBA" id="ARBA00035254"/>
    </source>
</evidence>
<keyword evidence="3 7" id="KW-0694">RNA-binding</keyword>